<dbReference type="AlphaFoldDB" id="A0A381ZZB8"/>
<evidence type="ECO:0000313" key="1">
    <source>
        <dbReference type="EMBL" id="SVA94590.1"/>
    </source>
</evidence>
<proteinExistence type="predicted"/>
<organism evidence="1">
    <name type="scientific">marine metagenome</name>
    <dbReference type="NCBI Taxonomy" id="408172"/>
    <lineage>
        <taxon>unclassified sequences</taxon>
        <taxon>metagenomes</taxon>
        <taxon>ecological metagenomes</taxon>
    </lineage>
</organism>
<gene>
    <name evidence="1" type="ORF">METZ01_LOCUS147444</name>
</gene>
<dbReference type="EMBL" id="UINC01023272">
    <property type="protein sequence ID" value="SVA94590.1"/>
    <property type="molecule type" value="Genomic_DNA"/>
</dbReference>
<protein>
    <submittedName>
        <fullName evidence="1">Uncharacterized protein</fullName>
    </submittedName>
</protein>
<sequence>MPVIFLQSLIILGKVAPTIIPSALLDIDQFKNSWYNDTVLEFFESFTFMSYDILASGALI</sequence>
<name>A0A381ZZB8_9ZZZZ</name>
<accession>A0A381ZZB8</accession>
<reference evidence="1" key="1">
    <citation type="submission" date="2018-05" db="EMBL/GenBank/DDBJ databases">
        <authorList>
            <person name="Lanie J.A."/>
            <person name="Ng W.-L."/>
            <person name="Kazmierczak K.M."/>
            <person name="Andrzejewski T.M."/>
            <person name="Davidsen T.M."/>
            <person name="Wayne K.J."/>
            <person name="Tettelin H."/>
            <person name="Glass J.I."/>
            <person name="Rusch D."/>
            <person name="Podicherti R."/>
            <person name="Tsui H.-C.T."/>
            <person name="Winkler M.E."/>
        </authorList>
    </citation>
    <scope>NUCLEOTIDE SEQUENCE</scope>
</reference>